<dbReference type="Proteomes" id="UP000005713">
    <property type="component" value="Unassembled WGS sequence"/>
</dbReference>
<evidence type="ECO:0000313" key="3">
    <source>
        <dbReference type="Proteomes" id="UP000005713"/>
    </source>
</evidence>
<dbReference type="CDD" id="cd01300">
    <property type="entry name" value="YtcJ_like"/>
    <property type="match status" value="1"/>
</dbReference>
<name>A3K6U1_SAGS3</name>
<dbReference type="SUPFAM" id="SSF51556">
    <property type="entry name" value="Metallo-dependent hydrolases"/>
    <property type="match status" value="1"/>
</dbReference>
<proteinExistence type="predicted"/>
<dbReference type="EMBL" id="AAYA01000011">
    <property type="protein sequence ID" value="EBA07068.1"/>
    <property type="molecule type" value="Genomic_DNA"/>
</dbReference>
<dbReference type="Gene3D" id="3.10.310.70">
    <property type="match status" value="1"/>
</dbReference>
<dbReference type="InterPro" id="IPR032466">
    <property type="entry name" value="Metal_Hydrolase"/>
</dbReference>
<comment type="caution">
    <text evidence="2">The sequence shown here is derived from an EMBL/GenBank/DDBJ whole genome shotgun (WGS) entry which is preliminary data.</text>
</comment>
<dbReference type="GO" id="GO:0016810">
    <property type="term" value="F:hydrolase activity, acting on carbon-nitrogen (but not peptide) bonds"/>
    <property type="evidence" value="ECO:0007669"/>
    <property type="project" value="InterPro"/>
</dbReference>
<reference evidence="2 3" key="1">
    <citation type="submission" date="2006-06" db="EMBL/GenBank/DDBJ databases">
        <authorList>
            <person name="Moran M.A."/>
            <person name="Ferriera S."/>
            <person name="Johnson J."/>
            <person name="Kravitz S."/>
            <person name="Beeson K."/>
            <person name="Sutton G."/>
            <person name="Rogers Y.-H."/>
            <person name="Friedman R."/>
            <person name="Frazier M."/>
            <person name="Venter J.C."/>
        </authorList>
    </citation>
    <scope>NUCLEOTIDE SEQUENCE [LARGE SCALE GENOMIC DNA]</scope>
    <source>
        <strain evidence="2 3">E-37</strain>
    </source>
</reference>
<dbReference type="eggNOG" id="COG1574">
    <property type="taxonomic scope" value="Bacteria"/>
</dbReference>
<protein>
    <recommendedName>
        <fullName evidence="1">Amidohydrolase 3 domain-containing protein</fullName>
    </recommendedName>
</protein>
<gene>
    <name evidence="2" type="ORF">SSE37_12761</name>
</gene>
<dbReference type="Gene3D" id="3.20.20.140">
    <property type="entry name" value="Metal-dependent hydrolases"/>
    <property type="match status" value="1"/>
</dbReference>
<dbReference type="AlphaFoldDB" id="A3K6U1"/>
<dbReference type="InterPro" id="IPR033932">
    <property type="entry name" value="YtcJ-like"/>
</dbReference>
<dbReference type="Gene3D" id="2.30.40.10">
    <property type="entry name" value="Urease, subunit C, domain 1"/>
    <property type="match status" value="1"/>
</dbReference>
<keyword evidence="3" id="KW-1185">Reference proteome</keyword>
<accession>A3K6U1</accession>
<organism evidence="2 3">
    <name type="scientific">Sagittula stellata (strain ATCC 700073 / DSM 11524 / E-37)</name>
    <dbReference type="NCBI Taxonomy" id="388399"/>
    <lineage>
        <taxon>Bacteria</taxon>
        <taxon>Pseudomonadati</taxon>
        <taxon>Pseudomonadota</taxon>
        <taxon>Alphaproteobacteria</taxon>
        <taxon>Rhodobacterales</taxon>
        <taxon>Roseobacteraceae</taxon>
        <taxon>Sagittula</taxon>
    </lineage>
</organism>
<sequence>MHADLVFLNARVRPLFAAPGTTAVAILDGKIAALGGDDDIRAFIGPQTRVIDAGGRELLPGFIESHLHLFMGGATLSMLNLGEVFGLKAVSTAFRSFIDETPDAPLHSAFAANYTIFGEDRRPDRHLLDRISPDRPIFMSSVDLHCGWANTRALELAGVLRGAEVEPGSEVVMGEDGLATGELREFAAMSFVQQLSELKGRDSLGNQGLEPETDAARAYDRGLLRLAGEYCARHGITSAVNMDGNPYQAGLLRDLALAGEMPVRVSLPLKLDESDGVAGVARIEQFGEEVPGWLHFRRIKLFLDGVYDTWTALTVTDYPDRAGFRSEPLIAPDLFNAICIEADRRGLQVATHAVGDGAVRAAIDGYEAAARANGPRDARHRIEHIDTITPEDVDRLAPLGIVASMQPVHPPGSAGLPLEPTTSIMGPARWPTAFPWRMIRDRGVPLAFGTDWPVSPLSPLYAIHCALTRSPWRDDMPDQRITLDDCLAAYTTGGAYADFCETHRGALTPGLAADLVLIDGDLDGLAQSAEAATVAMTICDGRLTYWGDDGNL</sequence>
<feature type="domain" description="Amidohydrolase 3" evidence="1">
    <location>
        <begin position="49"/>
        <end position="545"/>
    </location>
</feature>
<dbReference type="RefSeq" id="WP_005861190.1">
    <property type="nucleotide sequence ID" value="NZ_AAYA01000011.1"/>
</dbReference>
<dbReference type="InterPro" id="IPR011059">
    <property type="entry name" value="Metal-dep_hydrolase_composite"/>
</dbReference>
<dbReference type="Pfam" id="PF07969">
    <property type="entry name" value="Amidohydro_3"/>
    <property type="match status" value="1"/>
</dbReference>
<dbReference type="PANTHER" id="PTHR22642:SF2">
    <property type="entry name" value="PROTEIN LONG AFTER FAR-RED 3"/>
    <property type="match status" value="1"/>
</dbReference>
<dbReference type="OrthoDB" id="9811399at2"/>
<dbReference type="SUPFAM" id="SSF51338">
    <property type="entry name" value="Composite domain of metallo-dependent hydrolases"/>
    <property type="match status" value="1"/>
</dbReference>
<evidence type="ECO:0000259" key="1">
    <source>
        <dbReference type="Pfam" id="PF07969"/>
    </source>
</evidence>
<evidence type="ECO:0000313" key="2">
    <source>
        <dbReference type="EMBL" id="EBA07068.1"/>
    </source>
</evidence>
<dbReference type="PANTHER" id="PTHR22642">
    <property type="entry name" value="IMIDAZOLONEPROPIONASE"/>
    <property type="match status" value="1"/>
</dbReference>
<dbReference type="InterPro" id="IPR013108">
    <property type="entry name" value="Amidohydro_3"/>
</dbReference>